<feature type="domain" description="C2H2-type" evidence="10">
    <location>
        <begin position="118"/>
        <end position="142"/>
    </location>
</feature>
<evidence type="ECO:0000256" key="3">
    <source>
        <dbReference type="ARBA" id="ARBA00022737"/>
    </source>
</evidence>
<keyword evidence="5" id="KW-0862">Zinc</keyword>
<dbReference type="GO" id="GO:0005634">
    <property type="term" value="C:nucleus"/>
    <property type="evidence" value="ECO:0007669"/>
    <property type="project" value="UniProtKB-SubCell"/>
</dbReference>
<keyword evidence="2" id="KW-0479">Metal-binding</keyword>
<evidence type="ECO:0000313" key="11">
    <source>
        <dbReference type="EMBL" id="KAL3369500.1"/>
    </source>
</evidence>
<sequence>FFSSSYQKKNKPFTPKKLKKSSKLHTIMVVLPTKREREGEFKTITSMANYLMLFSRQENHFNTMVNNSPSRVFECKTCNRQFPSFQALGGHRASHKKPRLMGELNFHLPTSPPKPKTHECSICGLEFPIGQALGGHMRRHRGMLNENNNNSNNNIQVPHHDVVKKSSNNPRVLCLDLNLTPLENDLEFKLKKANTLVDCFL</sequence>
<dbReference type="InterPro" id="IPR013087">
    <property type="entry name" value="Znf_C2H2_type"/>
</dbReference>
<evidence type="ECO:0000259" key="10">
    <source>
        <dbReference type="PROSITE" id="PS50157"/>
    </source>
</evidence>
<evidence type="ECO:0000256" key="9">
    <source>
        <dbReference type="PROSITE-ProRule" id="PRU00042"/>
    </source>
</evidence>
<dbReference type="SUPFAM" id="SSF57667">
    <property type="entry name" value="beta-beta-alpha zinc fingers"/>
    <property type="match status" value="1"/>
</dbReference>
<dbReference type="EMBL" id="JBJKTR010000005">
    <property type="protein sequence ID" value="KAL3369500.1"/>
    <property type="molecule type" value="Genomic_DNA"/>
</dbReference>
<evidence type="ECO:0000256" key="8">
    <source>
        <dbReference type="ARBA" id="ARBA00023242"/>
    </source>
</evidence>
<reference evidence="11 12" key="1">
    <citation type="submission" date="2024-05" db="EMBL/GenBank/DDBJ databases">
        <title>De novo assembly of an allotetraploid wild potato.</title>
        <authorList>
            <person name="Hosaka A.J."/>
        </authorList>
    </citation>
    <scope>NUCLEOTIDE SEQUENCE [LARGE SCALE GENOMIC DNA]</scope>
    <source>
        <tissue evidence="11">Young leaves</tissue>
    </source>
</reference>
<keyword evidence="6" id="KW-0805">Transcription regulation</keyword>
<keyword evidence="7" id="KW-0804">Transcription</keyword>
<name>A0ABD2UKY9_9SOLN</name>
<keyword evidence="8" id="KW-0539">Nucleus</keyword>
<dbReference type="InterPro" id="IPR036236">
    <property type="entry name" value="Znf_C2H2_sf"/>
</dbReference>
<dbReference type="PANTHER" id="PTHR26374">
    <property type="entry name" value="ZINC FINGER PROTEIN ZAT5"/>
    <property type="match status" value="1"/>
</dbReference>
<dbReference type="SMART" id="SM00355">
    <property type="entry name" value="ZnF_C2H2"/>
    <property type="match status" value="2"/>
</dbReference>
<feature type="non-terminal residue" evidence="11">
    <location>
        <position position="1"/>
    </location>
</feature>
<dbReference type="PROSITE" id="PS00028">
    <property type="entry name" value="ZINC_FINGER_C2H2_1"/>
    <property type="match status" value="2"/>
</dbReference>
<dbReference type="AlphaFoldDB" id="A0ABD2UKY9"/>
<feature type="domain" description="C2H2-type" evidence="10">
    <location>
        <begin position="73"/>
        <end position="100"/>
    </location>
</feature>
<comment type="subcellular location">
    <subcellularLocation>
        <location evidence="1">Nucleus</location>
    </subcellularLocation>
</comment>
<evidence type="ECO:0000256" key="1">
    <source>
        <dbReference type="ARBA" id="ARBA00004123"/>
    </source>
</evidence>
<dbReference type="Proteomes" id="UP001627284">
    <property type="component" value="Unassembled WGS sequence"/>
</dbReference>
<dbReference type="PROSITE" id="PS50157">
    <property type="entry name" value="ZINC_FINGER_C2H2_2"/>
    <property type="match status" value="2"/>
</dbReference>
<protein>
    <recommendedName>
        <fullName evidence="10">C2H2-type domain-containing protein</fullName>
    </recommendedName>
</protein>
<comment type="caution">
    <text evidence="11">The sequence shown here is derived from an EMBL/GenBank/DDBJ whole genome shotgun (WGS) entry which is preliminary data.</text>
</comment>
<gene>
    <name evidence="11" type="ORF">AABB24_010043</name>
</gene>
<organism evidence="11 12">
    <name type="scientific">Solanum stoloniferum</name>
    <dbReference type="NCBI Taxonomy" id="62892"/>
    <lineage>
        <taxon>Eukaryota</taxon>
        <taxon>Viridiplantae</taxon>
        <taxon>Streptophyta</taxon>
        <taxon>Embryophyta</taxon>
        <taxon>Tracheophyta</taxon>
        <taxon>Spermatophyta</taxon>
        <taxon>Magnoliopsida</taxon>
        <taxon>eudicotyledons</taxon>
        <taxon>Gunneridae</taxon>
        <taxon>Pentapetalae</taxon>
        <taxon>asterids</taxon>
        <taxon>lamiids</taxon>
        <taxon>Solanales</taxon>
        <taxon>Solanaceae</taxon>
        <taxon>Solanoideae</taxon>
        <taxon>Solaneae</taxon>
        <taxon>Solanum</taxon>
    </lineage>
</organism>
<accession>A0ABD2UKY9</accession>
<dbReference type="PANTHER" id="PTHR26374:SF471">
    <property type="entry name" value="OS03G0279700 PROTEIN"/>
    <property type="match status" value="1"/>
</dbReference>
<evidence type="ECO:0000313" key="12">
    <source>
        <dbReference type="Proteomes" id="UP001627284"/>
    </source>
</evidence>
<evidence type="ECO:0000256" key="7">
    <source>
        <dbReference type="ARBA" id="ARBA00023163"/>
    </source>
</evidence>
<dbReference type="Gene3D" id="3.30.160.60">
    <property type="entry name" value="Classic Zinc Finger"/>
    <property type="match status" value="1"/>
</dbReference>
<evidence type="ECO:0000256" key="2">
    <source>
        <dbReference type="ARBA" id="ARBA00022723"/>
    </source>
</evidence>
<keyword evidence="12" id="KW-1185">Reference proteome</keyword>
<dbReference type="GO" id="GO:0008270">
    <property type="term" value="F:zinc ion binding"/>
    <property type="evidence" value="ECO:0007669"/>
    <property type="project" value="UniProtKB-KW"/>
</dbReference>
<evidence type="ECO:0000256" key="4">
    <source>
        <dbReference type="ARBA" id="ARBA00022771"/>
    </source>
</evidence>
<dbReference type="Pfam" id="PF13912">
    <property type="entry name" value="zf-C2H2_6"/>
    <property type="match status" value="2"/>
</dbReference>
<evidence type="ECO:0000256" key="6">
    <source>
        <dbReference type="ARBA" id="ARBA00023015"/>
    </source>
</evidence>
<keyword evidence="3" id="KW-0677">Repeat</keyword>
<evidence type="ECO:0000256" key="5">
    <source>
        <dbReference type="ARBA" id="ARBA00022833"/>
    </source>
</evidence>
<keyword evidence="4 9" id="KW-0863">Zinc-finger</keyword>
<proteinExistence type="predicted"/>